<evidence type="ECO:0008006" key="3">
    <source>
        <dbReference type="Google" id="ProtNLM"/>
    </source>
</evidence>
<dbReference type="PANTHER" id="PTHR35810:SF1">
    <property type="entry name" value="CYTOPLASMIC PROTEIN"/>
    <property type="match status" value="1"/>
</dbReference>
<dbReference type="STRING" id="1618481.US54_C0070G0006"/>
<accession>A0A0G0H2J4</accession>
<protein>
    <recommendedName>
        <fullName evidence="3">Cell filamentation protein Fic</fullName>
    </recommendedName>
</protein>
<evidence type="ECO:0000313" key="2">
    <source>
        <dbReference type="Proteomes" id="UP000034471"/>
    </source>
</evidence>
<name>A0A0G0H2J4_9BACT</name>
<dbReference type="Proteomes" id="UP000034471">
    <property type="component" value="Unassembled WGS sequence"/>
</dbReference>
<gene>
    <name evidence="1" type="ORF">US54_C0070G0006</name>
</gene>
<proteinExistence type="predicted"/>
<dbReference type="PANTHER" id="PTHR35810">
    <property type="entry name" value="CYTOPLASMIC PROTEIN-RELATED"/>
    <property type="match status" value="1"/>
</dbReference>
<evidence type="ECO:0000313" key="1">
    <source>
        <dbReference type="EMBL" id="KKQ36387.1"/>
    </source>
</evidence>
<dbReference type="AlphaFoldDB" id="A0A0G0H2J4"/>
<reference evidence="1 2" key="1">
    <citation type="journal article" date="2015" name="Nature">
        <title>rRNA introns, odd ribosomes, and small enigmatic genomes across a large radiation of phyla.</title>
        <authorList>
            <person name="Brown C.T."/>
            <person name="Hug L.A."/>
            <person name="Thomas B.C."/>
            <person name="Sharon I."/>
            <person name="Castelle C.J."/>
            <person name="Singh A."/>
            <person name="Wilkins M.J."/>
            <person name="Williams K.H."/>
            <person name="Banfield J.F."/>
        </authorList>
    </citation>
    <scope>NUCLEOTIDE SEQUENCE [LARGE SCALE GENOMIC DNA]</scope>
</reference>
<organism evidence="1 2">
    <name type="scientific">Candidatus Roizmanbacteria bacterium GW2011_GWA2_37_7</name>
    <dbReference type="NCBI Taxonomy" id="1618481"/>
    <lineage>
        <taxon>Bacteria</taxon>
        <taxon>Candidatus Roizmaniibacteriota</taxon>
    </lineage>
</organism>
<dbReference type="EMBL" id="LBTJ01000070">
    <property type="protein sequence ID" value="KKQ36387.1"/>
    <property type="molecule type" value="Genomic_DNA"/>
</dbReference>
<feature type="non-terminal residue" evidence="1">
    <location>
        <position position="64"/>
    </location>
</feature>
<comment type="caution">
    <text evidence="1">The sequence shown here is derived from an EMBL/GenBank/DDBJ whole genome shotgun (WGS) entry which is preliminary data.</text>
</comment>
<sequence length="64" mass="7425">MVKQSAIKQSEIILYTTPNGDVKLEVFLQDETMWLTQKKIAELFGVEVHTINYHLKEIFKSGEL</sequence>